<dbReference type="InterPro" id="IPR008947">
    <property type="entry name" value="PLipase_C/P1_nuclease_dom_sf"/>
</dbReference>
<evidence type="ECO:0000256" key="7">
    <source>
        <dbReference type="SAM" id="SignalP"/>
    </source>
</evidence>
<reference evidence="8" key="1">
    <citation type="submission" date="2021-08" db="EMBL/GenBank/DDBJ databases">
        <authorList>
            <person name="Stevens D.C."/>
        </authorList>
    </citation>
    <scope>NUCLEOTIDE SEQUENCE</scope>
    <source>
        <strain evidence="8">DSM 53165</strain>
    </source>
</reference>
<feature type="chain" id="PRO_5046386956" evidence="7">
    <location>
        <begin position="26"/>
        <end position="361"/>
    </location>
</feature>
<sequence>MRFTWAQRLTIAAAIAVAPMSAAHAWNESGHRIVARIAWDELTRPQQVFASELLVRHPRFAEDFAARMPPDIAARAADDPERQRWVFMHAAIWPDLLKAEGKRLSERIAALPAGAEKTELERRLADVKRYDNATWHYDNKPILIDPYALPPAAPPGAKPIGVQQALPNALRELDDRNLPAERRAVALAWVLHLLGDSHQPLHAVSLFSARHLPQGDLGGNVFFVVKPRPADPTPVRLHAVWDDMLGTDPKLEAATKRQIVAAFPRSRLKQELAEPADPPAVEAMVNLWLDESYRAADTSVYDANLRAALLAPLPAGATSALPVALDRRYLPAALPVARRRAALAGYRLADCIRRAESRSRP</sequence>
<dbReference type="Pfam" id="PF02265">
    <property type="entry name" value="S1-P1_nuclease"/>
    <property type="match status" value="1"/>
</dbReference>
<organism evidence="8 9">
    <name type="scientific">Nannocystis pusilla</name>
    <dbReference type="NCBI Taxonomy" id="889268"/>
    <lineage>
        <taxon>Bacteria</taxon>
        <taxon>Pseudomonadati</taxon>
        <taxon>Myxococcota</taxon>
        <taxon>Polyangia</taxon>
        <taxon>Nannocystales</taxon>
        <taxon>Nannocystaceae</taxon>
        <taxon>Nannocystis</taxon>
    </lineage>
</organism>
<keyword evidence="7" id="KW-0732">Signal</keyword>
<dbReference type="RefSeq" id="WP_224196644.1">
    <property type="nucleotide sequence ID" value="NZ_JAIRAU010000052.1"/>
</dbReference>
<dbReference type="PANTHER" id="PTHR33146">
    <property type="entry name" value="ENDONUCLEASE 4"/>
    <property type="match status" value="1"/>
</dbReference>
<keyword evidence="9" id="KW-1185">Reference proteome</keyword>
<keyword evidence="6" id="KW-0325">Glycoprotein</keyword>
<feature type="signal peptide" evidence="7">
    <location>
        <begin position="1"/>
        <end position="25"/>
    </location>
</feature>
<accession>A0ABS7U2Z8</accession>
<protein>
    <submittedName>
        <fullName evidence="8">S1/P1 nuclease</fullName>
    </submittedName>
</protein>
<dbReference type="PANTHER" id="PTHR33146:SF26">
    <property type="entry name" value="ENDONUCLEASE 4"/>
    <property type="match status" value="1"/>
</dbReference>
<evidence type="ECO:0000313" key="8">
    <source>
        <dbReference type="EMBL" id="MBZ5714912.1"/>
    </source>
</evidence>
<keyword evidence="1" id="KW-0540">Nuclease</keyword>
<keyword evidence="4" id="KW-0378">Hydrolase</keyword>
<evidence type="ECO:0000256" key="3">
    <source>
        <dbReference type="ARBA" id="ARBA00022759"/>
    </source>
</evidence>
<evidence type="ECO:0000256" key="1">
    <source>
        <dbReference type="ARBA" id="ARBA00022722"/>
    </source>
</evidence>
<dbReference type="CDD" id="cd11010">
    <property type="entry name" value="S1-P1_nuclease"/>
    <property type="match status" value="1"/>
</dbReference>
<proteinExistence type="predicted"/>
<evidence type="ECO:0000256" key="4">
    <source>
        <dbReference type="ARBA" id="ARBA00022801"/>
    </source>
</evidence>
<dbReference type="InterPro" id="IPR003154">
    <property type="entry name" value="S1/P1nuclease"/>
</dbReference>
<dbReference type="Gene3D" id="1.10.575.10">
    <property type="entry name" value="P1 Nuclease"/>
    <property type="match status" value="1"/>
</dbReference>
<comment type="caution">
    <text evidence="8">The sequence shown here is derived from an EMBL/GenBank/DDBJ whole genome shotgun (WGS) entry which is preliminary data.</text>
</comment>
<keyword evidence="3" id="KW-0255">Endonuclease</keyword>
<keyword evidence="5" id="KW-1015">Disulfide bond</keyword>
<dbReference type="Proteomes" id="UP001139031">
    <property type="component" value="Unassembled WGS sequence"/>
</dbReference>
<gene>
    <name evidence="8" type="ORF">K7C98_37240</name>
</gene>
<dbReference type="SUPFAM" id="SSF48537">
    <property type="entry name" value="Phospholipase C/P1 nuclease"/>
    <property type="match status" value="1"/>
</dbReference>
<evidence type="ECO:0000256" key="5">
    <source>
        <dbReference type="ARBA" id="ARBA00023157"/>
    </source>
</evidence>
<keyword evidence="2" id="KW-0479">Metal-binding</keyword>
<evidence type="ECO:0000256" key="2">
    <source>
        <dbReference type="ARBA" id="ARBA00022723"/>
    </source>
</evidence>
<name>A0ABS7U2Z8_9BACT</name>
<evidence type="ECO:0000256" key="6">
    <source>
        <dbReference type="ARBA" id="ARBA00023180"/>
    </source>
</evidence>
<evidence type="ECO:0000313" key="9">
    <source>
        <dbReference type="Proteomes" id="UP001139031"/>
    </source>
</evidence>
<dbReference type="EMBL" id="JAIRAU010000052">
    <property type="protein sequence ID" value="MBZ5714912.1"/>
    <property type="molecule type" value="Genomic_DNA"/>
</dbReference>